<organism evidence="2">
    <name type="scientific">marine metagenome</name>
    <dbReference type="NCBI Taxonomy" id="408172"/>
    <lineage>
        <taxon>unclassified sequences</taxon>
        <taxon>metagenomes</taxon>
        <taxon>ecological metagenomes</taxon>
    </lineage>
</organism>
<sequence>MRIIFLSIIIHCFSFGLDLKGIVSLKNWEMLQDQPVKIEWQEYKGFPISRAETILNHGMGSIADAIQDLDNYPNIFERVTKTRRLDQDIVQIILDMPFPFDGRDYIVKYKIENSDDSWVFSFSSVKHPDGPVVPDHVRLPNAAGIWVLERLSSNQTRVIYAWNGELLGNFPEFGLSKAWITQGTEVLNWLDEALSEKGRS</sequence>
<reference evidence="2" key="1">
    <citation type="submission" date="2018-05" db="EMBL/GenBank/DDBJ databases">
        <authorList>
            <person name="Lanie J.A."/>
            <person name="Ng W.-L."/>
            <person name="Kazmierczak K.M."/>
            <person name="Andrzejewski T.M."/>
            <person name="Davidsen T.M."/>
            <person name="Wayne K.J."/>
            <person name="Tettelin H."/>
            <person name="Glass J.I."/>
            <person name="Rusch D."/>
            <person name="Podicherti R."/>
            <person name="Tsui H.-C.T."/>
            <person name="Winkler M.E."/>
        </authorList>
    </citation>
    <scope>NUCLEOTIDE SEQUENCE</scope>
</reference>
<dbReference type="InterPro" id="IPR002913">
    <property type="entry name" value="START_lipid-bd_dom"/>
</dbReference>
<dbReference type="AlphaFoldDB" id="A0A381SIK1"/>
<protein>
    <recommendedName>
        <fullName evidence="1">START domain-containing protein</fullName>
    </recommendedName>
</protein>
<proteinExistence type="predicted"/>
<dbReference type="EMBL" id="UINC01002978">
    <property type="protein sequence ID" value="SVA02177.1"/>
    <property type="molecule type" value="Genomic_DNA"/>
</dbReference>
<dbReference type="GO" id="GO:0008289">
    <property type="term" value="F:lipid binding"/>
    <property type="evidence" value="ECO:0007669"/>
    <property type="project" value="InterPro"/>
</dbReference>
<dbReference type="PROSITE" id="PS50848">
    <property type="entry name" value="START"/>
    <property type="match status" value="1"/>
</dbReference>
<dbReference type="Pfam" id="PF01852">
    <property type="entry name" value="START"/>
    <property type="match status" value="1"/>
</dbReference>
<accession>A0A381SIK1</accession>
<dbReference type="Gene3D" id="3.30.530.20">
    <property type="match status" value="1"/>
</dbReference>
<name>A0A381SIK1_9ZZZZ</name>
<feature type="domain" description="START" evidence="1">
    <location>
        <begin position="29"/>
        <end position="180"/>
    </location>
</feature>
<evidence type="ECO:0000313" key="2">
    <source>
        <dbReference type="EMBL" id="SVA02177.1"/>
    </source>
</evidence>
<dbReference type="SUPFAM" id="SSF55961">
    <property type="entry name" value="Bet v1-like"/>
    <property type="match status" value="1"/>
</dbReference>
<gene>
    <name evidence="2" type="ORF">METZ01_LOCUS55031</name>
</gene>
<evidence type="ECO:0000259" key="1">
    <source>
        <dbReference type="PROSITE" id="PS50848"/>
    </source>
</evidence>
<dbReference type="InterPro" id="IPR023393">
    <property type="entry name" value="START-like_dom_sf"/>
</dbReference>